<evidence type="ECO:0000256" key="2">
    <source>
        <dbReference type="PROSITE-ProRule" id="PRU00176"/>
    </source>
</evidence>
<evidence type="ECO:0000256" key="1">
    <source>
        <dbReference type="ARBA" id="ARBA00022884"/>
    </source>
</evidence>
<protein>
    <recommendedName>
        <fullName evidence="3">RRM domain-containing protein</fullName>
    </recommendedName>
</protein>
<keyword evidence="1 2" id="KW-0694">RNA-binding</keyword>
<dbReference type="InterPro" id="IPR000504">
    <property type="entry name" value="RRM_dom"/>
</dbReference>
<sequence length="104" mass="11209">MNGSGCSDGLLFPPLSFPGLPYDTNEVALKGVFSQHGDIIQVKVICHPVTGRTKGYGFVRFSLEKEVAATLEKMSDAVLDGRTYGCISQTVDDLLLETGFRPAL</sequence>
<dbReference type="Gene3D" id="3.30.70.330">
    <property type="match status" value="1"/>
</dbReference>
<dbReference type="PROSITE" id="PS50102">
    <property type="entry name" value="RRM"/>
    <property type="match status" value="1"/>
</dbReference>
<dbReference type="SUPFAM" id="SSF54928">
    <property type="entry name" value="RNA-binding domain, RBD"/>
    <property type="match status" value="1"/>
</dbReference>
<dbReference type="Pfam" id="PF00076">
    <property type="entry name" value="RRM_1"/>
    <property type="match status" value="1"/>
</dbReference>
<dbReference type="InterPro" id="IPR035979">
    <property type="entry name" value="RBD_domain_sf"/>
</dbReference>
<dbReference type="Proteomes" id="UP000011116">
    <property type="component" value="Chromosome 3H"/>
</dbReference>
<reference evidence="5" key="1">
    <citation type="journal article" date="2012" name="Nature">
        <title>A physical, genetic and functional sequence assembly of the barley genome.</title>
        <authorList>
            <consortium name="The International Barley Genome Sequencing Consortium"/>
            <person name="Mayer K.F."/>
            <person name="Waugh R."/>
            <person name="Brown J.W."/>
            <person name="Schulman A."/>
            <person name="Langridge P."/>
            <person name="Platzer M."/>
            <person name="Fincher G.B."/>
            <person name="Muehlbauer G.J."/>
            <person name="Sato K."/>
            <person name="Close T.J."/>
            <person name="Wise R.P."/>
            <person name="Stein N."/>
        </authorList>
    </citation>
    <scope>NUCLEOTIDE SEQUENCE [LARGE SCALE GENOMIC DNA]</scope>
    <source>
        <strain evidence="5">cv. Morex</strain>
    </source>
</reference>
<dbReference type="InterPro" id="IPR052462">
    <property type="entry name" value="SLIRP/GR-RBP-like"/>
</dbReference>
<dbReference type="EnsemblPlants" id="HORVU.MOREX.r3.3HG0329980.1">
    <property type="protein sequence ID" value="HORVU.MOREX.r3.3HG0329980.1"/>
    <property type="gene ID" value="HORVU.MOREX.r3.3HG0329980"/>
</dbReference>
<dbReference type="SMART" id="SM00360">
    <property type="entry name" value="RRM"/>
    <property type="match status" value="1"/>
</dbReference>
<proteinExistence type="predicted"/>
<name>A0A8I6XDL4_HORVV</name>
<dbReference type="InterPro" id="IPR012677">
    <property type="entry name" value="Nucleotide-bd_a/b_plait_sf"/>
</dbReference>
<dbReference type="SMR" id="A0A8I6XDL4"/>
<accession>A0A8I6XDL4</accession>
<keyword evidence="5" id="KW-1185">Reference proteome</keyword>
<evidence type="ECO:0000259" key="3">
    <source>
        <dbReference type="PROSITE" id="PS50102"/>
    </source>
</evidence>
<dbReference type="Gramene" id="HORVU.MOREX.r3.3HG0329980.1">
    <property type="protein sequence ID" value="HORVU.MOREX.r3.3HG0329980.1"/>
    <property type="gene ID" value="HORVU.MOREX.r3.3HG0329980"/>
</dbReference>
<evidence type="ECO:0000313" key="4">
    <source>
        <dbReference type="EnsemblPlants" id="HORVU.MOREX.r3.3HG0329980.1"/>
    </source>
</evidence>
<dbReference type="AlphaFoldDB" id="A0A8I6XDL4"/>
<feature type="domain" description="RRM" evidence="3">
    <location>
        <begin position="13"/>
        <end position="82"/>
    </location>
</feature>
<reference evidence="4" key="3">
    <citation type="submission" date="2022-01" db="UniProtKB">
        <authorList>
            <consortium name="EnsemblPlants"/>
        </authorList>
    </citation>
    <scope>IDENTIFICATION</scope>
    <source>
        <strain evidence="4">subsp. vulgare</strain>
    </source>
</reference>
<organism evidence="4 5">
    <name type="scientific">Hordeum vulgare subsp. vulgare</name>
    <name type="common">Domesticated barley</name>
    <dbReference type="NCBI Taxonomy" id="112509"/>
    <lineage>
        <taxon>Eukaryota</taxon>
        <taxon>Viridiplantae</taxon>
        <taxon>Streptophyta</taxon>
        <taxon>Embryophyta</taxon>
        <taxon>Tracheophyta</taxon>
        <taxon>Spermatophyta</taxon>
        <taxon>Magnoliopsida</taxon>
        <taxon>Liliopsida</taxon>
        <taxon>Poales</taxon>
        <taxon>Poaceae</taxon>
        <taxon>BOP clade</taxon>
        <taxon>Pooideae</taxon>
        <taxon>Triticodae</taxon>
        <taxon>Triticeae</taxon>
        <taxon>Hordeinae</taxon>
        <taxon>Hordeum</taxon>
    </lineage>
</organism>
<dbReference type="PANTHER" id="PTHR48027">
    <property type="entry name" value="HETEROGENEOUS NUCLEAR RIBONUCLEOPROTEIN 87F-RELATED"/>
    <property type="match status" value="1"/>
</dbReference>
<dbReference type="GO" id="GO:0003723">
    <property type="term" value="F:RNA binding"/>
    <property type="evidence" value="ECO:0007669"/>
    <property type="project" value="UniProtKB-UniRule"/>
</dbReference>
<evidence type="ECO:0000313" key="5">
    <source>
        <dbReference type="Proteomes" id="UP000011116"/>
    </source>
</evidence>
<reference evidence="4" key="2">
    <citation type="submission" date="2020-10" db="EMBL/GenBank/DDBJ databases">
        <authorList>
            <person name="Scholz U."/>
            <person name="Mascher M."/>
            <person name="Fiebig A."/>
        </authorList>
    </citation>
    <scope>NUCLEOTIDE SEQUENCE [LARGE SCALE GENOMIC DNA]</scope>
    <source>
        <strain evidence="4">cv. Morex</strain>
    </source>
</reference>